<keyword evidence="1" id="KW-0472">Membrane</keyword>
<feature type="transmembrane region" description="Helical" evidence="1">
    <location>
        <begin position="76"/>
        <end position="98"/>
    </location>
</feature>
<gene>
    <name evidence="2" type="ORF">RAG0_08346</name>
</gene>
<evidence type="ECO:0000313" key="2">
    <source>
        <dbReference type="EMBL" id="CZT00248.1"/>
    </source>
</evidence>
<keyword evidence="1" id="KW-0812">Transmembrane</keyword>
<sequence>MPPPHQDSLPVKVDSDPLTVQSVSSDSHSRDIKMFLGFAIRAVPFITSGGRRNVDRSVPREATYLPTYLPTYLTPYLQIAVVASIILPIFHIASYLCCARRLERN</sequence>
<dbReference type="EMBL" id="FJUX01000044">
    <property type="protein sequence ID" value="CZT00248.1"/>
    <property type="molecule type" value="Genomic_DNA"/>
</dbReference>
<proteinExistence type="predicted"/>
<evidence type="ECO:0000313" key="3">
    <source>
        <dbReference type="Proteomes" id="UP000178912"/>
    </source>
</evidence>
<dbReference type="Proteomes" id="UP000178912">
    <property type="component" value="Unassembled WGS sequence"/>
</dbReference>
<reference evidence="3" key="1">
    <citation type="submission" date="2016-03" db="EMBL/GenBank/DDBJ databases">
        <authorList>
            <person name="Guldener U."/>
        </authorList>
    </citation>
    <scope>NUCLEOTIDE SEQUENCE [LARGE SCALE GENOMIC DNA]</scope>
    <source>
        <strain evidence="3">04CH-RAC-A.6.1</strain>
    </source>
</reference>
<dbReference type="AlphaFoldDB" id="A0A1E1KQH3"/>
<protein>
    <submittedName>
        <fullName evidence="2">Uncharacterized protein</fullName>
    </submittedName>
</protein>
<evidence type="ECO:0000256" key="1">
    <source>
        <dbReference type="SAM" id="Phobius"/>
    </source>
</evidence>
<name>A0A1E1KQH3_9HELO</name>
<accession>A0A1E1KQH3</accession>
<keyword evidence="1" id="KW-1133">Transmembrane helix</keyword>
<keyword evidence="3" id="KW-1185">Reference proteome</keyword>
<organism evidence="2 3">
    <name type="scientific">Rhynchosporium agropyri</name>
    <dbReference type="NCBI Taxonomy" id="914238"/>
    <lineage>
        <taxon>Eukaryota</taxon>
        <taxon>Fungi</taxon>
        <taxon>Dikarya</taxon>
        <taxon>Ascomycota</taxon>
        <taxon>Pezizomycotina</taxon>
        <taxon>Leotiomycetes</taxon>
        <taxon>Helotiales</taxon>
        <taxon>Ploettnerulaceae</taxon>
        <taxon>Rhynchosporium</taxon>
    </lineage>
</organism>